<keyword evidence="3" id="KW-1185">Reference proteome</keyword>
<sequence length="319" mass="35836">MSTSSTKPRGVLRGLLTPKPSSPATSTRSVSGGATPPLAEPAVVEDPILSTNDGFVREKPTHREIRPMDFLENSTTLRNTPYRASTRGVLSDALTKTFDYADNVIDILKARGYQPKASGVTLEGSGAREDFLALRSAMIAVLDSVNSVETAKIFDLELAYASYHYDVNYMVFTMLSVLLRGGALAIYHTAAKRYPFDGRALLLRLHFEVEGIHRSDKGAYMESMRSLRVDEREDPQHVIDKFCNLADKHRQYHADFSDSAHVETFLVVLEKSADESPYEVPLYQSIIEDLHQRLHPLLRHRRPRLAARRRQQARSIPDP</sequence>
<accession>A0AAE0GL18</accession>
<evidence type="ECO:0000256" key="1">
    <source>
        <dbReference type="SAM" id="MobiDB-lite"/>
    </source>
</evidence>
<evidence type="ECO:0000313" key="3">
    <source>
        <dbReference type="Proteomes" id="UP001190700"/>
    </source>
</evidence>
<protein>
    <submittedName>
        <fullName evidence="2">Uncharacterized protein</fullName>
    </submittedName>
</protein>
<feature type="compositionally biased region" description="Polar residues" evidence="1">
    <location>
        <begin position="22"/>
        <end position="32"/>
    </location>
</feature>
<organism evidence="2 3">
    <name type="scientific">Cymbomonas tetramitiformis</name>
    <dbReference type="NCBI Taxonomy" id="36881"/>
    <lineage>
        <taxon>Eukaryota</taxon>
        <taxon>Viridiplantae</taxon>
        <taxon>Chlorophyta</taxon>
        <taxon>Pyramimonadophyceae</taxon>
        <taxon>Pyramimonadales</taxon>
        <taxon>Pyramimonadaceae</taxon>
        <taxon>Cymbomonas</taxon>
    </lineage>
</organism>
<gene>
    <name evidence="2" type="ORF">CYMTET_12243</name>
</gene>
<reference evidence="2 3" key="1">
    <citation type="journal article" date="2015" name="Genome Biol. Evol.">
        <title>Comparative Genomics of a Bacterivorous Green Alga Reveals Evolutionary Causalities and Consequences of Phago-Mixotrophic Mode of Nutrition.</title>
        <authorList>
            <person name="Burns J.A."/>
            <person name="Paasch A."/>
            <person name="Narechania A."/>
            <person name="Kim E."/>
        </authorList>
    </citation>
    <scope>NUCLEOTIDE SEQUENCE [LARGE SCALE GENOMIC DNA]</scope>
    <source>
        <strain evidence="2 3">PLY_AMNH</strain>
    </source>
</reference>
<proteinExistence type="predicted"/>
<feature type="region of interest" description="Disordered" evidence="1">
    <location>
        <begin position="1"/>
        <end position="43"/>
    </location>
</feature>
<comment type="caution">
    <text evidence="2">The sequence shown here is derived from an EMBL/GenBank/DDBJ whole genome shotgun (WGS) entry which is preliminary data.</text>
</comment>
<evidence type="ECO:0000313" key="2">
    <source>
        <dbReference type="EMBL" id="KAK3279893.1"/>
    </source>
</evidence>
<name>A0AAE0GL18_9CHLO</name>
<dbReference type="AlphaFoldDB" id="A0AAE0GL18"/>
<dbReference type="Proteomes" id="UP001190700">
    <property type="component" value="Unassembled WGS sequence"/>
</dbReference>
<dbReference type="EMBL" id="LGRX02004622">
    <property type="protein sequence ID" value="KAK3279893.1"/>
    <property type="molecule type" value="Genomic_DNA"/>
</dbReference>